<comment type="caution">
    <text evidence="1">The sequence shown here is derived from an EMBL/GenBank/DDBJ whole genome shotgun (WGS) entry which is preliminary data.</text>
</comment>
<protein>
    <submittedName>
        <fullName evidence="1">ABC transporter permease</fullName>
    </submittedName>
</protein>
<accession>A0A656GL95</accession>
<dbReference type="Proteomes" id="UP000003465">
    <property type="component" value="Unassembled WGS sequence"/>
</dbReference>
<feature type="non-terminal residue" evidence="1">
    <location>
        <position position="37"/>
    </location>
</feature>
<proteinExistence type="predicted"/>
<sequence>MPFALLLFAYFMGSATRLSENPTDKLLPSAVLVTIYI</sequence>
<dbReference type="AlphaFoldDB" id="A0A656GL95"/>
<gene>
    <name evidence="1" type="ORF">PSYMO_37277</name>
</gene>
<dbReference type="EMBL" id="AEAG01002912">
    <property type="protein sequence ID" value="EGH26826.1"/>
    <property type="molecule type" value="Genomic_DNA"/>
</dbReference>
<reference evidence="1 2" key="1">
    <citation type="journal article" date="2011" name="PLoS Pathog.">
        <title>Dynamic evolution of pathogenicity revealed by sequencing and comparative genomics of 19 Pseudomonas syringae isolates.</title>
        <authorList>
            <person name="Baltrus D.A."/>
            <person name="Nishimura M.T."/>
            <person name="Romanchuk A."/>
            <person name="Chang J.H."/>
            <person name="Mukhtar M.S."/>
            <person name="Cherkis K."/>
            <person name="Roach J."/>
            <person name="Grant S.R."/>
            <person name="Jones C.D."/>
            <person name="Dangl J.L."/>
        </authorList>
    </citation>
    <scope>NUCLEOTIDE SEQUENCE [LARGE SCALE GENOMIC DNA]</scope>
    <source>
        <strain evidence="1 2">301020</strain>
    </source>
</reference>
<organism evidence="1 2">
    <name type="scientific">Pseudomonas amygdali pv. mori str. 301020</name>
    <dbReference type="NCBI Taxonomy" id="629261"/>
    <lineage>
        <taxon>Bacteria</taxon>
        <taxon>Pseudomonadati</taxon>
        <taxon>Pseudomonadota</taxon>
        <taxon>Gammaproteobacteria</taxon>
        <taxon>Pseudomonadales</taxon>
        <taxon>Pseudomonadaceae</taxon>
        <taxon>Pseudomonas</taxon>
        <taxon>Pseudomonas amygdali</taxon>
    </lineage>
</organism>
<evidence type="ECO:0000313" key="2">
    <source>
        <dbReference type="Proteomes" id="UP000003465"/>
    </source>
</evidence>
<name>A0A656GL95_PSEA0</name>
<evidence type="ECO:0000313" key="1">
    <source>
        <dbReference type="EMBL" id="EGH26826.1"/>
    </source>
</evidence>